<evidence type="ECO:0000313" key="2">
    <source>
        <dbReference type="Proteomes" id="UP000061010"/>
    </source>
</evidence>
<protein>
    <submittedName>
        <fullName evidence="1">Transmembrane protein</fullName>
    </submittedName>
</protein>
<sequence length="109" mass="11845">MTAATSMSAPDGKSPPSHLWRVFWLQGVIPSNLLWAAALWALAQGMTELLLGLFVVLLLYTGWIIPAVWRAAPSARNPNYGVAARGLTVVWGLNTVLVVFFLTLQLVAQ</sequence>
<dbReference type="RefSeq" id="WP_054668411.1">
    <property type="nucleotide sequence ID" value="NZ_CP043567.1"/>
</dbReference>
<evidence type="ECO:0000313" key="1">
    <source>
        <dbReference type="EMBL" id="ALJ29972.1"/>
    </source>
</evidence>
<dbReference type="PATRIC" id="fig|128780.6.peg.3686"/>
<dbReference type="EMBL" id="CP012900">
    <property type="protein sequence ID" value="ALJ29972.1"/>
    <property type="molecule type" value="Genomic_DNA"/>
</dbReference>
<gene>
    <name evidence="1" type="ORF">AOT14_36400</name>
</gene>
<reference evidence="1 2" key="1">
    <citation type="journal article" date="2015" name="Genome Announc.">
        <title>Complete Genome Sequencing of Stenotrophomonas acidaminiphila ZAC14D2_NAIMI4_2, a Multidrug-Resistant Strain Isolated from Sediments of a Polluted River in Mexico, Uncovers New Antibiotic Resistance Genes and a Novel Class-II Lasso Peptide Biosynthesis Gene Cluster.</title>
        <authorList>
            <person name="Vinuesa P."/>
            <person name="Ochoa-Sanchez L.E."/>
        </authorList>
    </citation>
    <scope>NUCLEOTIDE SEQUENCE [LARGE SCALE GENOMIC DNA]</scope>
    <source>
        <strain evidence="1 2">ZAC14D2_NAIMI4_2</strain>
    </source>
</reference>
<keyword evidence="2" id="KW-1185">Reference proteome</keyword>
<dbReference type="Proteomes" id="UP000061010">
    <property type="component" value="Chromosome"/>
</dbReference>
<keyword evidence="1" id="KW-0472">Membrane</keyword>
<organism evidence="1 2">
    <name type="scientific">Stenotrophomonas acidaminiphila</name>
    <dbReference type="NCBI Taxonomy" id="128780"/>
    <lineage>
        <taxon>Bacteria</taxon>
        <taxon>Pseudomonadati</taxon>
        <taxon>Pseudomonadota</taxon>
        <taxon>Gammaproteobacteria</taxon>
        <taxon>Lysobacterales</taxon>
        <taxon>Lysobacteraceae</taxon>
        <taxon>Stenotrophomonas</taxon>
    </lineage>
</organism>
<dbReference type="KEGG" id="sacz:AOT14_36400"/>
<dbReference type="GeneID" id="78387735"/>
<dbReference type="OrthoDB" id="5797237at2"/>
<dbReference type="AlphaFoldDB" id="A0A0R0DQ42"/>
<keyword evidence="1" id="KW-0812">Transmembrane</keyword>
<name>A0A0R0DQ42_9GAMM</name>
<proteinExistence type="predicted"/>
<accession>A0A0R0DQ42</accession>